<accession>A0A1H1ULH7</accession>
<evidence type="ECO:0000313" key="3">
    <source>
        <dbReference type="Proteomes" id="UP000199700"/>
    </source>
</evidence>
<keyword evidence="1" id="KW-1133">Transmembrane helix</keyword>
<keyword evidence="3" id="KW-1185">Reference proteome</keyword>
<sequence length="58" mass="6272">MIRGAWGSFGRFLLLTTGIGAIAALGLYVFNSPPVSFSKCWRGWPTFSSFSCLVPGWG</sequence>
<name>A0A1H1ULH7_BRESA</name>
<evidence type="ECO:0000256" key="1">
    <source>
        <dbReference type="SAM" id="Phobius"/>
    </source>
</evidence>
<feature type="transmembrane region" description="Helical" evidence="1">
    <location>
        <begin position="12"/>
        <end position="30"/>
    </location>
</feature>
<protein>
    <submittedName>
        <fullName evidence="2">Uncharacterized protein</fullName>
    </submittedName>
</protein>
<gene>
    <name evidence="2" type="ORF">SAMN04489751_2709</name>
</gene>
<organism evidence="2 3">
    <name type="scientific">Brevibacterium sandarakinum</name>
    <dbReference type="NCBI Taxonomy" id="629680"/>
    <lineage>
        <taxon>Bacteria</taxon>
        <taxon>Bacillati</taxon>
        <taxon>Actinomycetota</taxon>
        <taxon>Actinomycetes</taxon>
        <taxon>Micrococcales</taxon>
        <taxon>Brevibacteriaceae</taxon>
        <taxon>Brevibacterium</taxon>
    </lineage>
</organism>
<dbReference type="EMBL" id="LT629739">
    <property type="protein sequence ID" value="SDS73066.1"/>
    <property type="molecule type" value="Genomic_DNA"/>
</dbReference>
<dbReference type="AlphaFoldDB" id="A0A1H1ULH7"/>
<keyword evidence="1" id="KW-0472">Membrane</keyword>
<dbReference type="Proteomes" id="UP000199700">
    <property type="component" value="Chromosome"/>
</dbReference>
<evidence type="ECO:0000313" key="2">
    <source>
        <dbReference type="EMBL" id="SDS73066.1"/>
    </source>
</evidence>
<keyword evidence="1" id="KW-0812">Transmembrane</keyword>
<proteinExistence type="predicted"/>
<reference evidence="2" key="1">
    <citation type="submission" date="2016-10" db="EMBL/GenBank/DDBJ databases">
        <authorList>
            <person name="Varghese N."/>
            <person name="Submissions S."/>
        </authorList>
    </citation>
    <scope>NUCLEOTIDE SEQUENCE [LARGE SCALE GENOMIC DNA]</scope>
    <source>
        <strain evidence="2">DSM 22082</strain>
    </source>
</reference>